<dbReference type="OrthoDB" id="445034at2759"/>
<feature type="compositionally biased region" description="Polar residues" evidence="3">
    <location>
        <begin position="1182"/>
        <end position="1194"/>
    </location>
</feature>
<reference evidence="5" key="1">
    <citation type="submission" date="2015-09" db="EMBL/GenBank/DDBJ databases">
        <authorList>
            <consortium name="Pathogen Informatics"/>
        </authorList>
    </citation>
    <scope>NUCLEOTIDE SEQUENCE [LARGE SCALE GENOMIC DNA]</scope>
    <source>
        <strain evidence="5">Lake Konstanz</strain>
    </source>
</reference>
<protein>
    <recommendedName>
        <fullName evidence="6">Guanine nucleotide-binding protein subunit beta-like protein</fullName>
    </recommendedName>
</protein>
<name>A0A0S4JYQ0_BODSA</name>
<feature type="compositionally biased region" description="Polar residues" evidence="3">
    <location>
        <begin position="1041"/>
        <end position="1051"/>
    </location>
</feature>
<dbReference type="InterPro" id="IPR036322">
    <property type="entry name" value="WD40_repeat_dom_sf"/>
</dbReference>
<sequence>MYAVQAPEVSEKKEIVQHLAFDYLGRCPVESTRLRSAHVDFTSIWDKYILLECGATSSRLALYTKQANRETPFRTYAEHCTSTLLESMCFVDSLRLVAATTTNGKLQMFDVSDDPVLEEAEKMQRLRKVREHHLEGRNTVLRFDAETQHLFAGSRDGIVTIINPEDDTRVVPAVVQQVRLHKQPILDLCVLPERGNKKLLTTALDGKIQMYDIVRTDFYGELGSAVAAHSMSFCEEYSVLVTCSNKDLDPLMWAPHAVSNVYVGRLESSKPGQRSRLVSALCPKGTPYCFTADTQGQIKLWDLRKLKQVVSFYADGDANKHELSPQLTMRSLTADPRSLDAMAFCRSEFGNGLEFLKSNLVSTRDPCLAHDDHVVGCTVAKPTDSRLGWFCTASEDCVKLWDQKSGEVLHHFKNILPEAERISAFTTDADGRRVFAGTQSGTVFVVSTSTCGLIAECPQQLGSIVTLQLRGDMLVALASDGSVTATDISGDAPKCMFSCRRDVVSKGMCLDVSSHFSCIVTGFENGWLELNDCAEHSHGACMGRIRPQESSKSAEEDDDVAAYMLPEASEITAVRICAPRAFVCYGDTRGGLHMVAIRPHPRAMTRMAWWRTFFPRATTTFFAVALSIEWREESRTLIIGDDQGNITLWDCSEVLSKYAFVPCSFPAPMKEILSLPKPKETPLVFTPKLRGYFTVSPTLTPIRQLRLLSKDLFYFVDEKSVHFGTLFGDLVGSLQQGRGTVLGVNCDEFKVFGLDDAATDETADELAASVTLDQTVRSDSSLGSSFTGLKTEVAPFTVISDSLYRDLCRSFRKTTSYRASQAATGGKLQVQDEIPFDADTPPSTPNLRFQVKSRVLSKYPRPVTPITSIGGELDVNAEQYFSPLKSTVSTQNVSPFAQPLRTVAEGDDHFSLAQTETSRIMNQVCERLQRLTEGLVLSSKDGLISSRSQPPFLREPTMSALYSADLSFCFDWRSKLLQHPHRVLWLQRSVTEFVQSTLIAPRSSLVVGSVVDLTAKKPRKNFGETAPRNLSTGSLLRRHQSTFQRPNSTDVSALPTGRVESKGEAPVAEPSLSTFQLPVALDVAWKDSSRDAILKAVSEKIEREHGRSQARQKAALRQVSAPEATERAIRSITSIKPSTPEPVVYHDDDEEIVVPLRPMTPSLQYGQSDTVNHMKPSQWNGATHIRPSSSSNSAIVRGGSRAPSAQRHTPTSSAALKVPASASSERRDYVQFLMHLPRLKEALRVVNDSSGK</sequence>
<evidence type="ECO:0000256" key="1">
    <source>
        <dbReference type="ARBA" id="ARBA00022574"/>
    </source>
</evidence>
<dbReference type="EMBL" id="CYKH01002228">
    <property type="protein sequence ID" value="CUG94272.1"/>
    <property type="molecule type" value="Genomic_DNA"/>
</dbReference>
<keyword evidence="2" id="KW-0677">Repeat</keyword>
<feature type="region of interest" description="Disordered" evidence="3">
    <location>
        <begin position="1039"/>
        <end position="1067"/>
    </location>
</feature>
<evidence type="ECO:0008006" key="6">
    <source>
        <dbReference type="Google" id="ProtNLM"/>
    </source>
</evidence>
<proteinExistence type="predicted"/>
<gene>
    <name evidence="4" type="ORF">BSAL_47355</name>
</gene>
<dbReference type="PANTHER" id="PTHR44019:SF8">
    <property type="entry name" value="POC1 CENTRIOLAR PROTEIN HOMOLOG"/>
    <property type="match status" value="1"/>
</dbReference>
<evidence type="ECO:0000313" key="4">
    <source>
        <dbReference type="EMBL" id="CUG94272.1"/>
    </source>
</evidence>
<dbReference type="Gene3D" id="2.130.10.10">
    <property type="entry name" value="YVTN repeat-like/Quinoprotein amine dehydrogenase"/>
    <property type="match status" value="2"/>
</dbReference>
<dbReference type="Proteomes" id="UP000051952">
    <property type="component" value="Unassembled WGS sequence"/>
</dbReference>
<dbReference type="InterPro" id="IPR050505">
    <property type="entry name" value="WDR55/POC1"/>
</dbReference>
<feature type="region of interest" description="Disordered" evidence="3">
    <location>
        <begin position="1182"/>
        <end position="1224"/>
    </location>
</feature>
<dbReference type="PANTHER" id="PTHR44019">
    <property type="entry name" value="WD REPEAT-CONTAINING PROTEIN 55"/>
    <property type="match status" value="1"/>
</dbReference>
<accession>A0A0S4JYQ0</accession>
<dbReference type="InterPro" id="IPR015943">
    <property type="entry name" value="WD40/YVTN_repeat-like_dom_sf"/>
</dbReference>
<evidence type="ECO:0000256" key="3">
    <source>
        <dbReference type="SAM" id="MobiDB-lite"/>
    </source>
</evidence>
<dbReference type="VEuPathDB" id="TriTrypDB:BSAL_47355"/>
<dbReference type="SUPFAM" id="SSF50978">
    <property type="entry name" value="WD40 repeat-like"/>
    <property type="match status" value="1"/>
</dbReference>
<organism evidence="4 5">
    <name type="scientific">Bodo saltans</name>
    <name type="common">Flagellated protozoan</name>
    <dbReference type="NCBI Taxonomy" id="75058"/>
    <lineage>
        <taxon>Eukaryota</taxon>
        <taxon>Discoba</taxon>
        <taxon>Euglenozoa</taxon>
        <taxon>Kinetoplastea</taxon>
        <taxon>Metakinetoplastina</taxon>
        <taxon>Eubodonida</taxon>
        <taxon>Bodonidae</taxon>
        <taxon>Bodo</taxon>
    </lineage>
</organism>
<dbReference type="AlphaFoldDB" id="A0A0S4JYQ0"/>
<evidence type="ECO:0000313" key="5">
    <source>
        <dbReference type="Proteomes" id="UP000051952"/>
    </source>
</evidence>
<evidence type="ECO:0000256" key="2">
    <source>
        <dbReference type="ARBA" id="ARBA00022737"/>
    </source>
</evidence>
<keyword evidence="5" id="KW-1185">Reference proteome</keyword>
<dbReference type="SMART" id="SM00320">
    <property type="entry name" value="WD40"/>
    <property type="match status" value="7"/>
</dbReference>
<keyword evidence="1" id="KW-0853">WD repeat</keyword>
<dbReference type="InterPro" id="IPR001680">
    <property type="entry name" value="WD40_rpt"/>
</dbReference>